<dbReference type="InterPro" id="IPR022238">
    <property type="entry name" value="Bud23_C"/>
</dbReference>
<dbReference type="Proteomes" id="UP000694399">
    <property type="component" value="Chromosome F1"/>
</dbReference>
<keyword evidence="8" id="KW-0007">Acetylation</keyword>
<evidence type="ECO:0000256" key="2">
    <source>
        <dbReference type="ARBA" id="ARBA00004496"/>
    </source>
</evidence>
<evidence type="ECO:0000256" key="15">
    <source>
        <dbReference type="ARBA" id="ARBA00081208"/>
    </source>
</evidence>
<dbReference type="GO" id="GO:2000234">
    <property type="term" value="P:positive regulation of rRNA processing"/>
    <property type="evidence" value="ECO:0007669"/>
    <property type="project" value="Ensembl"/>
</dbReference>
<evidence type="ECO:0000256" key="9">
    <source>
        <dbReference type="ARBA" id="ARBA00023242"/>
    </source>
</evidence>
<evidence type="ECO:0000256" key="11">
    <source>
        <dbReference type="ARBA" id="ARBA00059355"/>
    </source>
</evidence>
<keyword evidence="6" id="KW-0808">Transferase</keyword>
<dbReference type="GO" id="GO:0005730">
    <property type="term" value="C:nucleolus"/>
    <property type="evidence" value="ECO:0007669"/>
    <property type="project" value="Ensembl"/>
</dbReference>
<evidence type="ECO:0000256" key="8">
    <source>
        <dbReference type="ARBA" id="ARBA00022990"/>
    </source>
</evidence>
<name>A0A8C8Y8E0_PANLE</name>
<proteinExistence type="inferred from homology"/>
<gene>
    <name evidence="19" type="primary">BUD23</name>
</gene>
<reference evidence="19" key="2">
    <citation type="submission" date="2025-08" db="UniProtKB">
        <authorList>
            <consortium name="Ensembl"/>
        </authorList>
    </citation>
    <scope>IDENTIFICATION</scope>
</reference>
<evidence type="ECO:0000256" key="16">
    <source>
        <dbReference type="SAM" id="MobiDB-lite"/>
    </source>
</evidence>
<dbReference type="Ensembl" id="ENSPLOT00000033035.1">
    <property type="protein sequence ID" value="ENSPLOP00000029925.1"/>
    <property type="gene ID" value="ENSPLOG00000021895.1"/>
</dbReference>
<evidence type="ECO:0000256" key="13">
    <source>
        <dbReference type="ARBA" id="ARBA00074415"/>
    </source>
</evidence>
<evidence type="ECO:0000256" key="3">
    <source>
        <dbReference type="ARBA" id="ARBA00005547"/>
    </source>
</evidence>
<feature type="region of interest" description="Disordered" evidence="16">
    <location>
        <begin position="266"/>
        <end position="291"/>
    </location>
</feature>
<dbReference type="GeneTree" id="ENSGT00390000014737"/>
<comment type="similarity">
    <text evidence="3">Belongs to the class I-like SAM-binding methyltransferase superfamily. BUD23/WBSCR22 family.</text>
</comment>
<feature type="domain" description="18S rRNA (guanine(1575)-N(7))-methyltransferase Bud23 C-terminal" evidence="18">
    <location>
        <begin position="214"/>
        <end position="289"/>
    </location>
</feature>
<evidence type="ECO:0000259" key="18">
    <source>
        <dbReference type="Pfam" id="PF12589"/>
    </source>
</evidence>
<evidence type="ECO:0000256" key="12">
    <source>
        <dbReference type="ARBA" id="ARBA00064164"/>
    </source>
</evidence>
<keyword evidence="4" id="KW-0963">Cytoplasm</keyword>
<protein>
    <recommendedName>
        <fullName evidence="13">18S rRNA (guanine-N(7))-methyltransferase</fullName>
    </recommendedName>
    <alternativeName>
        <fullName evidence="15">Bud site selection protein 23 homolog</fullName>
    </alternativeName>
    <alternativeName>
        <fullName evidence="14">rRNA methyltransferase and ribosome maturation factor</fullName>
    </alternativeName>
</protein>
<keyword evidence="9" id="KW-0539">Nucleus</keyword>
<dbReference type="FunFam" id="3.40.50.150:FF:000017">
    <property type="entry name" value="probable 18S rRNA (Guanine-N(7))-methyltransferase"/>
    <property type="match status" value="1"/>
</dbReference>
<evidence type="ECO:0000256" key="7">
    <source>
        <dbReference type="ARBA" id="ARBA00022691"/>
    </source>
</evidence>
<keyword evidence="5" id="KW-0489">Methyltransferase</keyword>
<sequence length="291" mass="32296">MVTGTVPQGDCALFSFSSFAVSNVLAQNSFITCVFCLPSSRMIDVQTKMAGRALELLYLPEGQPCYLLDIGCGSGLSGDYLSDEGHYWVGIDISPAMLDAALDRDTEGDLLLGDMGQGIPFKPGTFDGCISISAVQWLCNANKKSDIPAKRLYCFFSSLYSVLVRGARAVLQLYPENSEQLELITIQATKAGFTGGVVVDFPNSAKAKKFYLCLFSGPSTFLPKALTETTDEEEATESAFTSERIQRRMARRGVVRKSREWVLEKKERRRRQGKEVRPDTQYTGRKRKPRF</sequence>
<dbReference type="GO" id="GO:0016435">
    <property type="term" value="F:rRNA (guanine) methyltransferase activity"/>
    <property type="evidence" value="ECO:0007669"/>
    <property type="project" value="Ensembl"/>
</dbReference>
<evidence type="ECO:0000256" key="5">
    <source>
        <dbReference type="ARBA" id="ARBA00022603"/>
    </source>
</evidence>
<evidence type="ECO:0000256" key="10">
    <source>
        <dbReference type="ARBA" id="ARBA00050374"/>
    </source>
</evidence>
<dbReference type="SUPFAM" id="SSF53335">
    <property type="entry name" value="S-adenosyl-L-methionine-dependent methyltransferases"/>
    <property type="match status" value="1"/>
</dbReference>
<evidence type="ECO:0000256" key="4">
    <source>
        <dbReference type="ARBA" id="ARBA00022490"/>
    </source>
</evidence>
<feature type="domain" description="Methyltransferase type 11" evidence="17">
    <location>
        <begin position="68"/>
        <end position="140"/>
    </location>
</feature>
<evidence type="ECO:0000256" key="14">
    <source>
        <dbReference type="ARBA" id="ARBA00075516"/>
    </source>
</evidence>
<comment type="function">
    <text evidence="11">S-adenosyl-L-methionine-dependent methyltransferase that specifically methylates the N(7) position of a guanine in 18S rRNA. Requires the methyltransferase adapter protein TRM112 for full rRNA methyltransferase activity. Involved in the pre-rRNA processing steps leading to small-subunit rRNA production independently of its RNA-modifying catalytic activity. Important for biogenesis end export of the 40S ribosomal subunit independent on its methyltransferase activity. Locus-specific steroid receptor coactivator. Potentiates transactivation by glucocorticoid (NR3C1), mineralocorticoid (NR3C2), androgen (AR) and progesterone (PGR) receptors. Required for the maintenance of open chromatin at the TSC22D3/GILZ locus to facilitate NR3C1 loading on the response elements. Required for maintenance of dimethylation on histone H3 'Lys-79' (H3K79me2), although direct histone methyltransferase activity is not observed in vitro.</text>
</comment>
<evidence type="ECO:0000313" key="19">
    <source>
        <dbReference type="Ensembl" id="ENSPLOP00000029925.1"/>
    </source>
</evidence>
<dbReference type="GO" id="GO:0070476">
    <property type="term" value="P:rRNA (guanine-N7)-methylation"/>
    <property type="evidence" value="ECO:0007669"/>
    <property type="project" value="Ensembl"/>
</dbReference>
<comment type="subcellular location">
    <subcellularLocation>
        <location evidence="2">Cytoplasm</location>
    </subcellularLocation>
    <subcellularLocation>
        <location evidence="1">Nucleus</location>
    </subcellularLocation>
</comment>
<comment type="catalytic activity">
    <reaction evidence="10">
        <text>a guanosine in 18S rRNA + S-adenosyl-L-methionine = an N(7)-methylguanosine in 18S rRNA + S-adenosyl-L-homocysteine</text>
        <dbReference type="Rhea" id="RHEA:54584"/>
        <dbReference type="Rhea" id="RHEA-COMP:13937"/>
        <dbReference type="Rhea" id="RHEA-COMP:13938"/>
        <dbReference type="ChEBI" id="CHEBI:57856"/>
        <dbReference type="ChEBI" id="CHEBI:59789"/>
        <dbReference type="ChEBI" id="CHEBI:74269"/>
        <dbReference type="ChEBI" id="CHEBI:74480"/>
    </reaction>
</comment>
<keyword evidence="20" id="KW-1185">Reference proteome</keyword>
<dbReference type="InterPro" id="IPR039769">
    <property type="entry name" value="Bud23-like"/>
</dbReference>
<dbReference type="PANTHER" id="PTHR12734:SF0">
    <property type="entry name" value="18S RRNA (GUANINE-N(7))-METHYLTRANSFERASE-RELATED"/>
    <property type="match status" value="1"/>
</dbReference>
<dbReference type="Gene3D" id="3.40.50.150">
    <property type="entry name" value="Vaccinia Virus protein VP39"/>
    <property type="match status" value="1"/>
</dbReference>
<reference evidence="19" key="3">
    <citation type="submission" date="2025-09" db="UniProtKB">
        <authorList>
            <consortium name="Ensembl"/>
        </authorList>
    </citation>
    <scope>IDENTIFICATION</scope>
</reference>
<reference evidence="19" key="1">
    <citation type="journal article" date="2019" name="bioRxiv">
        <title>Long live the king: chromosome-level assembly of the lion (Panthera leo) using linked-read, Hi-C, and long read data.</title>
        <authorList>
            <person name="Armstrong E.E."/>
            <person name="Taylor R.W."/>
            <person name="Miller D.E."/>
            <person name="Kaelin C."/>
            <person name="Barsh G."/>
            <person name="Hadly E.A."/>
            <person name="Petrov D."/>
        </authorList>
    </citation>
    <scope>NUCLEOTIDE SEQUENCE [LARGE SCALE GENOMIC DNA]</scope>
</reference>
<evidence type="ECO:0000256" key="6">
    <source>
        <dbReference type="ARBA" id="ARBA00022679"/>
    </source>
</evidence>
<evidence type="ECO:0000313" key="20">
    <source>
        <dbReference type="Proteomes" id="UP000694399"/>
    </source>
</evidence>
<keyword evidence="7" id="KW-0949">S-adenosyl-L-methionine</keyword>
<evidence type="ECO:0000259" key="17">
    <source>
        <dbReference type="Pfam" id="PF08241"/>
    </source>
</evidence>
<dbReference type="CDD" id="cd02440">
    <property type="entry name" value="AdoMet_MTases"/>
    <property type="match status" value="1"/>
</dbReference>
<evidence type="ECO:0000256" key="1">
    <source>
        <dbReference type="ARBA" id="ARBA00004123"/>
    </source>
</evidence>
<dbReference type="PANTHER" id="PTHR12734">
    <property type="entry name" value="METHYLTRANSFERASE-RELATED"/>
    <property type="match status" value="1"/>
</dbReference>
<dbReference type="GO" id="GO:0005654">
    <property type="term" value="C:nucleoplasm"/>
    <property type="evidence" value="ECO:0007669"/>
    <property type="project" value="Ensembl"/>
</dbReference>
<dbReference type="InterPro" id="IPR029063">
    <property type="entry name" value="SAM-dependent_MTases_sf"/>
</dbReference>
<dbReference type="Pfam" id="PF08241">
    <property type="entry name" value="Methyltransf_11"/>
    <property type="match status" value="1"/>
</dbReference>
<dbReference type="GO" id="GO:0048471">
    <property type="term" value="C:perinuclear region of cytoplasm"/>
    <property type="evidence" value="ECO:0007669"/>
    <property type="project" value="Ensembl"/>
</dbReference>
<organism evidence="19 20">
    <name type="scientific">Panthera leo</name>
    <name type="common">Lion</name>
    <dbReference type="NCBI Taxonomy" id="9689"/>
    <lineage>
        <taxon>Eukaryota</taxon>
        <taxon>Metazoa</taxon>
        <taxon>Chordata</taxon>
        <taxon>Craniata</taxon>
        <taxon>Vertebrata</taxon>
        <taxon>Euteleostomi</taxon>
        <taxon>Mammalia</taxon>
        <taxon>Eutheria</taxon>
        <taxon>Laurasiatheria</taxon>
        <taxon>Carnivora</taxon>
        <taxon>Feliformia</taxon>
        <taxon>Felidae</taxon>
        <taxon>Pantherinae</taxon>
        <taxon>Panthera</taxon>
    </lineage>
</organism>
<dbReference type="Pfam" id="PF12589">
    <property type="entry name" value="WBS_methylT"/>
    <property type="match status" value="1"/>
</dbReference>
<comment type="subunit">
    <text evidence="12">Heterodimer with TRMT112; this heterodimerization is necessary for the metabolic stability and activity of the catalytic subunit BUD23. Interacts with GRIP1.</text>
</comment>
<accession>A0A8C8Y8E0</accession>
<dbReference type="GO" id="GO:0046982">
    <property type="term" value="F:protein heterodimerization activity"/>
    <property type="evidence" value="ECO:0007669"/>
    <property type="project" value="Ensembl"/>
</dbReference>
<dbReference type="AlphaFoldDB" id="A0A8C8Y8E0"/>
<dbReference type="InterPro" id="IPR013216">
    <property type="entry name" value="Methyltransf_11"/>
</dbReference>